<feature type="domain" description="SLH" evidence="6">
    <location>
        <begin position="394"/>
        <end position="457"/>
    </location>
</feature>
<dbReference type="SMART" id="SM00641">
    <property type="entry name" value="Glyco_25"/>
    <property type="match status" value="1"/>
</dbReference>
<keyword evidence="8" id="KW-1185">Reference proteome</keyword>
<feature type="compositionally biased region" description="Acidic residues" evidence="5">
    <location>
        <begin position="41"/>
        <end position="72"/>
    </location>
</feature>
<dbReference type="CDD" id="cd06414">
    <property type="entry name" value="GH25_LytC-like"/>
    <property type="match status" value="1"/>
</dbReference>
<dbReference type="OrthoDB" id="9783374at2"/>
<protein>
    <submittedName>
        <fullName evidence="7">GH25 family lysozyme M1 (1,4-beta-N-acetylmuramidase)</fullName>
    </submittedName>
</protein>
<comment type="similarity">
    <text evidence="1">Belongs to the glycosyl hydrolase 25 family.</text>
</comment>
<dbReference type="GO" id="GO:0009253">
    <property type="term" value="P:peptidoglycan catabolic process"/>
    <property type="evidence" value="ECO:0007669"/>
    <property type="project" value="InterPro"/>
</dbReference>
<name>A0A4R3KDH8_9FIRM</name>
<feature type="region of interest" description="Disordered" evidence="5">
    <location>
        <begin position="25"/>
        <end position="94"/>
    </location>
</feature>
<dbReference type="EMBL" id="SLZZ01000005">
    <property type="protein sequence ID" value="TCS80701.1"/>
    <property type="molecule type" value="Genomic_DNA"/>
</dbReference>
<evidence type="ECO:0000256" key="3">
    <source>
        <dbReference type="ARBA" id="ARBA00022801"/>
    </source>
</evidence>
<feature type="compositionally biased region" description="Polar residues" evidence="5">
    <location>
        <begin position="73"/>
        <end position="94"/>
    </location>
</feature>
<dbReference type="Gene3D" id="3.20.20.80">
    <property type="entry name" value="Glycosidases"/>
    <property type="match status" value="1"/>
</dbReference>
<comment type="caution">
    <text evidence="7">The sequence shown here is derived from an EMBL/GenBank/DDBJ whole genome shotgun (WGS) entry which is preliminary data.</text>
</comment>
<evidence type="ECO:0000256" key="1">
    <source>
        <dbReference type="ARBA" id="ARBA00010646"/>
    </source>
</evidence>
<evidence type="ECO:0000256" key="2">
    <source>
        <dbReference type="ARBA" id="ARBA00022737"/>
    </source>
</evidence>
<organism evidence="7 8">
    <name type="scientific">Muricomes intestini</name>
    <dbReference type="NCBI Taxonomy" id="1796634"/>
    <lineage>
        <taxon>Bacteria</taxon>
        <taxon>Bacillati</taxon>
        <taxon>Bacillota</taxon>
        <taxon>Clostridia</taxon>
        <taxon>Lachnospirales</taxon>
        <taxon>Lachnospiraceae</taxon>
        <taxon>Muricomes</taxon>
    </lineage>
</organism>
<proteinExistence type="inferred from homology"/>
<dbReference type="GO" id="GO:0016998">
    <property type="term" value="P:cell wall macromolecule catabolic process"/>
    <property type="evidence" value="ECO:0007669"/>
    <property type="project" value="InterPro"/>
</dbReference>
<dbReference type="SUPFAM" id="SSF51445">
    <property type="entry name" value="(Trans)glycosidases"/>
    <property type="match status" value="1"/>
</dbReference>
<dbReference type="Pfam" id="PF01183">
    <property type="entry name" value="Glyco_hydro_25"/>
    <property type="match status" value="1"/>
</dbReference>
<feature type="domain" description="SLH" evidence="6">
    <location>
        <begin position="460"/>
        <end position="517"/>
    </location>
</feature>
<dbReference type="PANTHER" id="PTHR34135:SF2">
    <property type="entry name" value="LYSOZYME"/>
    <property type="match status" value="1"/>
</dbReference>
<accession>A0A4R3KDH8</accession>
<dbReference type="PANTHER" id="PTHR34135">
    <property type="entry name" value="LYSOZYME"/>
    <property type="match status" value="1"/>
</dbReference>
<evidence type="ECO:0000313" key="7">
    <source>
        <dbReference type="EMBL" id="TCS80701.1"/>
    </source>
</evidence>
<dbReference type="AlphaFoldDB" id="A0A4R3KDH8"/>
<dbReference type="PROSITE" id="PS51272">
    <property type="entry name" value="SLH"/>
    <property type="match status" value="3"/>
</dbReference>
<keyword evidence="3" id="KW-0378">Hydrolase</keyword>
<evidence type="ECO:0000256" key="4">
    <source>
        <dbReference type="ARBA" id="ARBA00023295"/>
    </source>
</evidence>
<keyword evidence="2" id="KW-0677">Repeat</keyword>
<dbReference type="InterPro" id="IPR018077">
    <property type="entry name" value="Glyco_hydro_fam25_subgr"/>
</dbReference>
<dbReference type="InterPro" id="IPR002053">
    <property type="entry name" value="Glyco_hydro_25"/>
</dbReference>
<dbReference type="RefSeq" id="WP_132379607.1">
    <property type="nucleotide sequence ID" value="NZ_SLZZ01000005.1"/>
</dbReference>
<evidence type="ECO:0000259" key="6">
    <source>
        <dbReference type="PROSITE" id="PS51272"/>
    </source>
</evidence>
<dbReference type="Proteomes" id="UP000295726">
    <property type="component" value="Unassembled WGS sequence"/>
</dbReference>
<dbReference type="PROSITE" id="PS51904">
    <property type="entry name" value="GLYCOSYL_HYDROL_F25_2"/>
    <property type="match status" value="1"/>
</dbReference>
<feature type="domain" description="SLH" evidence="6">
    <location>
        <begin position="334"/>
        <end position="393"/>
    </location>
</feature>
<evidence type="ECO:0000313" key="8">
    <source>
        <dbReference type="Proteomes" id="UP000295726"/>
    </source>
</evidence>
<gene>
    <name evidence="7" type="ORF">EDD59_10583</name>
</gene>
<reference evidence="7 8" key="1">
    <citation type="submission" date="2019-03" db="EMBL/GenBank/DDBJ databases">
        <title>Genomic Encyclopedia of Type Strains, Phase IV (KMG-IV): sequencing the most valuable type-strain genomes for metagenomic binning, comparative biology and taxonomic classification.</title>
        <authorList>
            <person name="Goeker M."/>
        </authorList>
    </citation>
    <scope>NUCLEOTIDE SEQUENCE [LARGE SCALE GENOMIC DNA]</scope>
    <source>
        <strain evidence="7 8">DSM 29489</strain>
    </source>
</reference>
<keyword evidence="4" id="KW-0326">Glycosidase</keyword>
<dbReference type="InterPro" id="IPR001119">
    <property type="entry name" value="SLH_dom"/>
</dbReference>
<evidence type="ECO:0000256" key="5">
    <source>
        <dbReference type="SAM" id="MobiDB-lite"/>
    </source>
</evidence>
<dbReference type="InterPro" id="IPR017853">
    <property type="entry name" value="GH"/>
</dbReference>
<sequence length="517" mass="56905">MKKRWLAVGVSVCLILGMISTQDVKVSAVDETRTDSQQETIVEESAGDTDNEVSETTEIENEDAESGEDENAESVSDATKSQDTTDTESQNGLLKNSWSYQDGELITNPKFRSRSVPNANAWRKINGVYVNSVGEPIKGATKKGIDVSFYQGKIDWAKVKSDGIDFAIIQCGYGDNDSSQDDPQWKYNVSECERLGIPYGVYLYSYATTTTQAKSEAAHVLRLLNGHNPSYPVYLDMEEDRIKSLNPATKGQLAKTFCDTVSAAGYKVGIYANLDWWDNELTDSVFNNSSWSKWVAQYNTTCKYSGTYDLWQCTSEGSVAGINGEVDLNFLMGSMLPFADVRATDWYYDAVLYVYNNGIMTGLNSTKFGPATKVSRAHFVTMLYRMSGSPATAYSRVFPDVAANQFYTSAALWASAAGITTGYDNGYFGPADNITREQMMSMLYRYAIYKGYDVSARGNLNRFRDGGQVSPFALTAAQWCVGAGIITGNENGTLAPQAYADRAAGATTVMRYKTTIK</sequence>
<dbReference type="GO" id="GO:0003796">
    <property type="term" value="F:lysozyme activity"/>
    <property type="evidence" value="ECO:0007669"/>
    <property type="project" value="InterPro"/>
</dbReference>
<dbReference type="Pfam" id="PF00395">
    <property type="entry name" value="SLH"/>
    <property type="match status" value="3"/>
</dbReference>
<dbReference type="GO" id="GO:0016052">
    <property type="term" value="P:carbohydrate catabolic process"/>
    <property type="evidence" value="ECO:0007669"/>
    <property type="project" value="TreeGrafter"/>
</dbReference>